<dbReference type="InterPro" id="IPR003043">
    <property type="entry name" value="Uropor_MeTrfase_CS"/>
</dbReference>
<protein>
    <recommendedName>
        <fullName evidence="1">uroporphyrinogen-III C-methyltransferase</fullName>
        <ecNumber evidence="1">2.1.1.107</ecNumber>
    </recommendedName>
</protein>
<evidence type="ECO:0000256" key="6">
    <source>
        <dbReference type="RuleBase" id="RU003960"/>
    </source>
</evidence>
<keyword evidence="4" id="KW-0949">S-adenosyl-L-methionine</keyword>
<dbReference type="GO" id="GO:0004851">
    <property type="term" value="F:uroporphyrin-III C-methyltransferase activity"/>
    <property type="evidence" value="ECO:0007669"/>
    <property type="project" value="UniProtKB-EC"/>
</dbReference>
<dbReference type="Pfam" id="PF02602">
    <property type="entry name" value="HEM4"/>
    <property type="match status" value="1"/>
</dbReference>
<evidence type="ECO:0000256" key="1">
    <source>
        <dbReference type="ARBA" id="ARBA00012162"/>
    </source>
</evidence>
<dbReference type="PROSITE" id="PS00840">
    <property type="entry name" value="SUMT_2"/>
    <property type="match status" value="1"/>
</dbReference>
<evidence type="ECO:0000259" key="7">
    <source>
        <dbReference type="Pfam" id="PF00590"/>
    </source>
</evidence>
<gene>
    <name evidence="9" type="primary">cobA</name>
    <name evidence="9" type="ORF">OBO34_16665</name>
</gene>
<evidence type="ECO:0000256" key="2">
    <source>
        <dbReference type="ARBA" id="ARBA00022603"/>
    </source>
</evidence>
<organism evidence="9 10">
    <name type="scientific">Hominibacterium faecale</name>
    <dbReference type="NCBI Taxonomy" id="2839743"/>
    <lineage>
        <taxon>Bacteria</taxon>
        <taxon>Bacillati</taxon>
        <taxon>Bacillota</taxon>
        <taxon>Clostridia</taxon>
        <taxon>Peptostreptococcales</taxon>
        <taxon>Anaerovoracaceae</taxon>
        <taxon>Hominibacterium</taxon>
    </lineage>
</organism>
<comment type="similarity">
    <text evidence="6">Belongs to the precorrin methyltransferase family.</text>
</comment>
<keyword evidence="2 6" id="KW-0489">Methyltransferase</keyword>
<dbReference type="Gene3D" id="3.40.1010.10">
    <property type="entry name" value="Cobalt-precorrin-4 Transmethylase, Domain 1"/>
    <property type="match status" value="1"/>
</dbReference>
<dbReference type="RefSeq" id="WP_148395339.1">
    <property type="nucleotide sequence ID" value="NZ_JAOSHN010000007.1"/>
</dbReference>
<dbReference type="SUPFAM" id="SSF53790">
    <property type="entry name" value="Tetrapyrrole methylase"/>
    <property type="match status" value="1"/>
</dbReference>
<name>A0A9J6QWV4_9FIRM</name>
<dbReference type="InterPro" id="IPR003754">
    <property type="entry name" value="4pyrrol_synth_uPrphyn_synth"/>
</dbReference>
<dbReference type="GO" id="GO:0032259">
    <property type="term" value="P:methylation"/>
    <property type="evidence" value="ECO:0007669"/>
    <property type="project" value="UniProtKB-KW"/>
</dbReference>
<evidence type="ECO:0000256" key="4">
    <source>
        <dbReference type="ARBA" id="ARBA00022691"/>
    </source>
</evidence>
<feature type="domain" description="Tetrapyrrole methylase" evidence="7">
    <location>
        <begin position="8"/>
        <end position="219"/>
    </location>
</feature>
<dbReference type="PANTHER" id="PTHR45790:SF3">
    <property type="entry name" value="S-ADENOSYL-L-METHIONINE-DEPENDENT UROPORPHYRINOGEN III METHYLTRANSFERASE, CHLOROPLASTIC"/>
    <property type="match status" value="1"/>
</dbReference>
<dbReference type="GO" id="GO:0004852">
    <property type="term" value="F:uroporphyrinogen-III synthase activity"/>
    <property type="evidence" value="ECO:0007669"/>
    <property type="project" value="InterPro"/>
</dbReference>
<dbReference type="InterPro" id="IPR014777">
    <property type="entry name" value="4pyrrole_Mease_sub1"/>
</dbReference>
<dbReference type="Proteomes" id="UP001065549">
    <property type="component" value="Unassembled WGS sequence"/>
</dbReference>
<dbReference type="EC" id="2.1.1.107" evidence="1"/>
<evidence type="ECO:0000256" key="3">
    <source>
        <dbReference type="ARBA" id="ARBA00022679"/>
    </source>
</evidence>
<dbReference type="CDD" id="cd06578">
    <property type="entry name" value="HemD"/>
    <property type="match status" value="1"/>
</dbReference>
<dbReference type="Gene3D" id="3.40.50.10090">
    <property type="match status" value="2"/>
</dbReference>
<comment type="caution">
    <text evidence="9">The sequence shown here is derived from an EMBL/GenBank/DDBJ whole genome shotgun (WGS) entry which is preliminary data.</text>
</comment>
<dbReference type="InterPro" id="IPR006366">
    <property type="entry name" value="CobA/CysG_C"/>
</dbReference>
<dbReference type="NCBIfam" id="NF004790">
    <property type="entry name" value="PRK06136.1"/>
    <property type="match status" value="1"/>
</dbReference>
<dbReference type="InterPro" id="IPR014776">
    <property type="entry name" value="4pyrrole_Mease_sub2"/>
</dbReference>
<dbReference type="EMBL" id="JAOSHN010000007">
    <property type="protein sequence ID" value="MCU7379975.1"/>
    <property type="molecule type" value="Genomic_DNA"/>
</dbReference>
<dbReference type="AlphaFoldDB" id="A0A9J6QWV4"/>
<dbReference type="CDD" id="cd11642">
    <property type="entry name" value="SUMT"/>
    <property type="match status" value="1"/>
</dbReference>
<dbReference type="FunFam" id="3.40.1010.10:FF:000001">
    <property type="entry name" value="Siroheme synthase"/>
    <property type="match status" value="1"/>
</dbReference>
<feature type="domain" description="Tetrapyrrole biosynthesis uroporphyrinogen III synthase" evidence="8">
    <location>
        <begin position="270"/>
        <end position="490"/>
    </location>
</feature>
<reference evidence="9" key="1">
    <citation type="submission" date="2022-09" db="EMBL/GenBank/DDBJ databases">
        <title>Culturomic study of gut microbiota in children with autism spectrum disorder.</title>
        <authorList>
            <person name="Efimov B.A."/>
            <person name="Chaplin A.V."/>
            <person name="Sokolova S.R."/>
            <person name="Pikina A.P."/>
            <person name="Korzhanova M."/>
            <person name="Belova V."/>
            <person name="Korostin D."/>
        </authorList>
    </citation>
    <scope>NUCLEOTIDE SEQUENCE</scope>
    <source>
        <strain evidence="9">ASD5510</strain>
    </source>
</reference>
<dbReference type="Pfam" id="PF00590">
    <property type="entry name" value="TP_methylase"/>
    <property type="match status" value="1"/>
</dbReference>
<dbReference type="SUPFAM" id="SSF69618">
    <property type="entry name" value="HemD-like"/>
    <property type="match status" value="1"/>
</dbReference>
<evidence type="ECO:0000313" key="10">
    <source>
        <dbReference type="Proteomes" id="UP001065549"/>
    </source>
</evidence>
<dbReference type="InterPro" id="IPR000878">
    <property type="entry name" value="4pyrrol_Mease"/>
</dbReference>
<proteinExistence type="inferred from homology"/>
<keyword evidence="5" id="KW-0627">Porphyrin biosynthesis</keyword>
<dbReference type="PANTHER" id="PTHR45790">
    <property type="entry name" value="SIROHEME SYNTHASE-RELATED"/>
    <property type="match status" value="1"/>
</dbReference>
<accession>A0A9J6QWV4</accession>
<dbReference type="FunFam" id="3.30.950.10:FF:000001">
    <property type="entry name" value="Siroheme synthase"/>
    <property type="match status" value="1"/>
</dbReference>
<keyword evidence="3 6" id="KW-0808">Transferase</keyword>
<dbReference type="GO" id="GO:0019354">
    <property type="term" value="P:siroheme biosynthetic process"/>
    <property type="evidence" value="ECO:0007669"/>
    <property type="project" value="InterPro"/>
</dbReference>
<dbReference type="InterPro" id="IPR050161">
    <property type="entry name" value="Siro_Cobalamin_biosynth"/>
</dbReference>
<evidence type="ECO:0000313" key="9">
    <source>
        <dbReference type="EMBL" id="MCU7379975.1"/>
    </source>
</evidence>
<dbReference type="NCBIfam" id="TIGR01469">
    <property type="entry name" value="cobA_cysG_Cterm"/>
    <property type="match status" value="1"/>
</dbReference>
<keyword evidence="10" id="KW-1185">Reference proteome</keyword>
<dbReference type="InterPro" id="IPR035996">
    <property type="entry name" value="4pyrrol_Methylase_sf"/>
</dbReference>
<dbReference type="InterPro" id="IPR036108">
    <property type="entry name" value="4pyrrol_syn_uPrphyn_synt_sf"/>
</dbReference>
<evidence type="ECO:0000259" key="8">
    <source>
        <dbReference type="Pfam" id="PF02602"/>
    </source>
</evidence>
<dbReference type="Gene3D" id="3.30.950.10">
    <property type="entry name" value="Methyltransferase, Cobalt-precorrin-4 Transmethylase, Domain 2"/>
    <property type="match status" value="1"/>
</dbReference>
<evidence type="ECO:0000256" key="5">
    <source>
        <dbReference type="ARBA" id="ARBA00023244"/>
    </source>
</evidence>
<sequence>MDEQKMGKVWLVGAGPSDEGLFTLKGKAVLEAADVVVYDKLVGQGIMAMIPTGIRRIGVGKEAGHHPVPQEQINEILLREALAGHRVVRLKGGDPFVFGRGGEELELLCQHQIPFEVVPGVTSAVSVPAYNGIPVTHRDFCSSLHIITGHTKKNDEADIDYEALVRLKGTLVFLMGVSAMPKICQGLLEGGMSPDMPAAVLERGTTAHQRRVVSTVSDLPQAASLAEIKTPAIIVVGRVCALEKAFHWAEDRPLGTRKIAVTRPKDRNSSLAEKLRLLGAEVVLMPTIETEPIANNQRLDQALDQIGAYSWIAFTSAAGVKAFYDAMSRRRMDIRRLGPIKVAAIGTGTRRAVEERGIFVDLMPEVYSGAALGRALAKTLAPEDKLLLPRAAMGTDDVAAPLREAGLSFDDIPVYDTKEGTCDGPGYDETVDYAAFTSASTVRGFVKLNPHIDYSKVKAICIGRQTAEEAERYGMEVTISAQATIDSMIETMLGLEP</sequence>